<keyword evidence="3" id="KW-1003">Cell membrane</keyword>
<dbReference type="PANTHER" id="PTHR30574">
    <property type="entry name" value="INNER MEMBRANE PROTEIN YEDE"/>
    <property type="match status" value="1"/>
</dbReference>
<keyword evidence="5 8" id="KW-0812">Transmembrane</keyword>
<evidence type="ECO:0000256" key="1">
    <source>
        <dbReference type="ARBA" id="ARBA00004429"/>
    </source>
</evidence>
<feature type="transmembrane region" description="Helical" evidence="8">
    <location>
        <begin position="169"/>
        <end position="189"/>
    </location>
</feature>
<feature type="transmembrane region" description="Helical" evidence="8">
    <location>
        <begin position="131"/>
        <end position="149"/>
    </location>
</feature>
<dbReference type="AlphaFoldDB" id="A0A483CLV3"/>
<evidence type="ECO:0000313" key="9">
    <source>
        <dbReference type="EMBL" id="TAJ43867.1"/>
    </source>
</evidence>
<accession>A0A483CLV3</accession>
<protein>
    <submittedName>
        <fullName evidence="9">Uncharacterized protein</fullName>
    </submittedName>
</protein>
<dbReference type="OrthoDB" id="42259at2157"/>
<dbReference type="GO" id="GO:0005886">
    <property type="term" value="C:plasma membrane"/>
    <property type="evidence" value="ECO:0007669"/>
    <property type="project" value="UniProtKB-SubCell"/>
</dbReference>
<evidence type="ECO:0000256" key="6">
    <source>
        <dbReference type="ARBA" id="ARBA00022989"/>
    </source>
</evidence>
<comment type="subcellular location">
    <subcellularLocation>
        <location evidence="1">Cell inner membrane</location>
        <topology evidence="1">Multi-pass membrane protein</topology>
    </subcellularLocation>
</comment>
<evidence type="ECO:0000256" key="3">
    <source>
        <dbReference type="ARBA" id="ARBA00022475"/>
    </source>
</evidence>
<keyword evidence="4" id="KW-0997">Cell inner membrane</keyword>
<evidence type="ECO:0000256" key="2">
    <source>
        <dbReference type="ARBA" id="ARBA00022448"/>
    </source>
</evidence>
<dbReference type="InterPro" id="IPR007272">
    <property type="entry name" value="Sulf_transp_TsuA/YedE"/>
</dbReference>
<evidence type="ECO:0000256" key="4">
    <source>
        <dbReference type="ARBA" id="ARBA00022519"/>
    </source>
</evidence>
<evidence type="ECO:0000256" key="8">
    <source>
        <dbReference type="SAM" id="Phobius"/>
    </source>
</evidence>
<dbReference type="EMBL" id="PGCL01000003">
    <property type="protein sequence ID" value="TAJ43867.1"/>
    <property type="molecule type" value="Genomic_DNA"/>
</dbReference>
<keyword evidence="2" id="KW-0813">Transport</keyword>
<feature type="transmembrane region" description="Helical" evidence="8">
    <location>
        <begin position="68"/>
        <end position="88"/>
    </location>
</feature>
<reference evidence="9 10" key="1">
    <citation type="submission" date="2017-11" db="EMBL/GenBank/DDBJ databases">
        <title>Isolation and Characterization of Methanofollis Species from Methane Seep Offshore SW Taiwan.</title>
        <authorList>
            <person name="Teng N.-H."/>
            <person name="Lai M.-C."/>
            <person name="Chen S.-C."/>
        </authorList>
    </citation>
    <scope>NUCLEOTIDE SEQUENCE [LARGE SCALE GENOMIC DNA]</scope>
    <source>
        <strain evidence="9 10">FWC-SCC2</strain>
    </source>
</reference>
<name>A0A483CLV3_9EURY</name>
<gene>
    <name evidence="9" type="ORF">CUJ86_07320</name>
</gene>
<sequence>MARDAAPISPSPFLSGLKSGISRDRHHPAWWRVVHDAGAICTCRRGSSIRRTASGGVKMMDILTAVRWSPYLAGAGIGLMAILSFFLADRPLGCSTAFAKTSGMIERVVRGEQVDTHPYYRKIGPYIDGSWMVVLGIVIGAFVSASLSGTFDLTWVPSRWEEAFGSDPLLRWAAALIGGMLLGFGARWAGGCTSGHGISGTLQLSVNSLIAAICFFIGGIAVAMVLFGFPGV</sequence>
<evidence type="ECO:0000313" key="10">
    <source>
        <dbReference type="Proteomes" id="UP000292580"/>
    </source>
</evidence>
<organism evidence="9 10">
    <name type="scientific">Methanofollis fontis</name>
    <dbReference type="NCBI Taxonomy" id="2052832"/>
    <lineage>
        <taxon>Archaea</taxon>
        <taxon>Methanobacteriati</taxon>
        <taxon>Methanobacteriota</taxon>
        <taxon>Stenosarchaea group</taxon>
        <taxon>Methanomicrobia</taxon>
        <taxon>Methanomicrobiales</taxon>
        <taxon>Methanomicrobiaceae</taxon>
        <taxon>Methanofollis</taxon>
    </lineage>
</organism>
<evidence type="ECO:0000256" key="5">
    <source>
        <dbReference type="ARBA" id="ARBA00022692"/>
    </source>
</evidence>
<comment type="caution">
    <text evidence="9">The sequence shown here is derived from an EMBL/GenBank/DDBJ whole genome shotgun (WGS) entry which is preliminary data.</text>
</comment>
<feature type="transmembrane region" description="Helical" evidence="8">
    <location>
        <begin position="209"/>
        <end position="229"/>
    </location>
</feature>
<keyword evidence="10" id="KW-1185">Reference proteome</keyword>
<dbReference type="Proteomes" id="UP000292580">
    <property type="component" value="Unassembled WGS sequence"/>
</dbReference>
<dbReference type="PANTHER" id="PTHR30574:SF1">
    <property type="entry name" value="SULPHUR TRANSPORT DOMAIN-CONTAINING PROTEIN"/>
    <property type="match status" value="1"/>
</dbReference>
<keyword evidence="7 8" id="KW-0472">Membrane</keyword>
<dbReference type="Pfam" id="PF04143">
    <property type="entry name" value="Sulf_transp"/>
    <property type="match status" value="1"/>
</dbReference>
<evidence type="ECO:0000256" key="7">
    <source>
        <dbReference type="ARBA" id="ARBA00023136"/>
    </source>
</evidence>
<dbReference type="RefSeq" id="WP_130646923.1">
    <property type="nucleotide sequence ID" value="NZ_PGCL01000003.1"/>
</dbReference>
<keyword evidence="6 8" id="KW-1133">Transmembrane helix</keyword>
<proteinExistence type="predicted"/>